<protein>
    <submittedName>
        <fullName evidence="2">Uncharacterized protein</fullName>
    </submittedName>
</protein>
<gene>
    <name evidence="2" type="ORF">BP00DRAFT_182427</name>
</gene>
<evidence type="ECO:0000256" key="1">
    <source>
        <dbReference type="SAM" id="MobiDB-lite"/>
    </source>
</evidence>
<dbReference type="EMBL" id="KZ825507">
    <property type="protein sequence ID" value="PYI31079.1"/>
    <property type="molecule type" value="Genomic_DNA"/>
</dbReference>
<feature type="compositionally biased region" description="Pro residues" evidence="1">
    <location>
        <begin position="63"/>
        <end position="72"/>
    </location>
</feature>
<feature type="region of interest" description="Disordered" evidence="1">
    <location>
        <begin position="26"/>
        <end position="72"/>
    </location>
</feature>
<organism evidence="2 3">
    <name type="scientific">Aspergillus indologenus CBS 114.80</name>
    <dbReference type="NCBI Taxonomy" id="1450541"/>
    <lineage>
        <taxon>Eukaryota</taxon>
        <taxon>Fungi</taxon>
        <taxon>Dikarya</taxon>
        <taxon>Ascomycota</taxon>
        <taxon>Pezizomycotina</taxon>
        <taxon>Eurotiomycetes</taxon>
        <taxon>Eurotiomycetidae</taxon>
        <taxon>Eurotiales</taxon>
        <taxon>Aspergillaceae</taxon>
        <taxon>Aspergillus</taxon>
        <taxon>Aspergillus subgen. Circumdati</taxon>
    </lineage>
</organism>
<proteinExistence type="predicted"/>
<sequence length="72" mass="7974">MIIASLNAPRARAECRSLTYSCDTTTLQQPNPHLQPQPPQSDTINLTPNPAHLTHNPQHIPFNPHPAIPITH</sequence>
<accession>A0A2V5I2Z5</accession>
<name>A0A2V5I2Z5_9EURO</name>
<evidence type="ECO:0000313" key="3">
    <source>
        <dbReference type="Proteomes" id="UP000248817"/>
    </source>
</evidence>
<dbReference type="Proteomes" id="UP000248817">
    <property type="component" value="Unassembled WGS sequence"/>
</dbReference>
<dbReference type="AlphaFoldDB" id="A0A2V5I2Z5"/>
<reference evidence="2 3" key="1">
    <citation type="submission" date="2018-02" db="EMBL/GenBank/DDBJ databases">
        <title>The genomes of Aspergillus section Nigri reveals drivers in fungal speciation.</title>
        <authorList>
            <consortium name="DOE Joint Genome Institute"/>
            <person name="Vesth T.C."/>
            <person name="Nybo J."/>
            <person name="Theobald S."/>
            <person name="Brandl J."/>
            <person name="Frisvad J.C."/>
            <person name="Nielsen K.F."/>
            <person name="Lyhne E.K."/>
            <person name="Kogle M.E."/>
            <person name="Kuo A."/>
            <person name="Riley R."/>
            <person name="Clum A."/>
            <person name="Nolan M."/>
            <person name="Lipzen A."/>
            <person name="Salamov A."/>
            <person name="Henrissat B."/>
            <person name="Wiebenga A."/>
            <person name="De vries R.P."/>
            <person name="Grigoriev I.V."/>
            <person name="Mortensen U.H."/>
            <person name="Andersen M.R."/>
            <person name="Baker S.E."/>
        </authorList>
    </citation>
    <scope>NUCLEOTIDE SEQUENCE [LARGE SCALE GENOMIC DNA]</scope>
    <source>
        <strain evidence="2 3">CBS 114.80</strain>
    </source>
</reference>
<keyword evidence="3" id="KW-1185">Reference proteome</keyword>
<evidence type="ECO:0000313" key="2">
    <source>
        <dbReference type="EMBL" id="PYI31079.1"/>
    </source>
</evidence>